<sequence length="119" mass="13019">MKGERLRVAFGVDDCQLNTSNAFDWDLVVATNSDGAATCSNFLEPLGFMRHVARTSRVDGPGGVQLNVGLGCKTRWRVDRRSNRDQAYAQTALVKSLRLLALSASSSDSNGRLLPCYRP</sequence>
<name>A0A8T1AUG4_9STRA</name>
<dbReference type="Proteomes" id="UP000736787">
    <property type="component" value="Unassembled WGS sequence"/>
</dbReference>
<evidence type="ECO:0000313" key="1">
    <source>
        <dbReference type="EMBL" id="KAG2887330.1"/>
    </source>
</evidence>
<comment type="caution">
    <text evidence="1">The sequence shown here is derived from an EMBL/GenBank/DDBJ whole genome shotgun (WGS) entry which is preliminary data.</text>
</comment>
<accession>A0A8T1AUG4</accession>
<reference evidence="1" key="1">
    <citation type="submission" date="2018-10" db="EMBL/GenBank/DDBJ databases">
        <title>Effector identification in a new, highly contiguous assembly of the strawberry crown rot pathogen Phytophthora cactorum.</title>
        <authorList>
            <person name="Armitage A.D."/>
            <person name="Nellist C.F."/>
            <person name="Bates H."/>
            <person name="Vickerstaff R.J."/>
            <person name="Harrison R.J."/>
        </authorList>
    </citation>
    <scope>NUCLEOTIDE SEQUENCE</scope>
    <source>
        <strain evidence="1">4040</strain>
    </source>
</reference>
<gene>
    <name evidence="1" type="ORF">PC117_g25188</name>
</gene>
<proteinExistence type="predicted"/>
<dbReference type="AlphaFoldDB" id="A0A8T1AUG4"/>
<organism evidence="1 2">
    <name type="scientific">Phytophthora cactorum</name>
    <dbReference type="NCBI Taxonomy" id="29920"/>
    <lineage>
        <taxon>Eukaryota</taxon>
        <taxon>Sar</taxon>
        <taxon>Stramenopiles</taxon>
        <taxon>Oomycota</taxon>
        <taxon>Peronosporomycetes</taxon>
        <taxon>Peronosporales</taxon>
        <taxon>Peronosporaceae</taxon>
        <taxon>Phytophthora</taxon>
    </lineage>
</organism>
<protein>
    <submittedName>
        <fullName evidence="1">Uncharacterized protein</fullName>
    </submittedName>
</protein>
<evidence type="ECO:0000313" key="2">
    <source>
        <dbReference type="Proteomes" id="UP000736787"/>
    </source>
</evidence>
<dbReference type="EMBL" id="RCMK01001881">
    <property type="protein sequence ID" value="KAG2887330.1"/>
    <property type="molecule type" value="Genomic_DNA"/>
</dbReference>